<feature type="compositionally biased region" description="Polar residues" evidence="3">
    <location>
        <begin position="433"/>
        <end position="462"/>
    </location>
</feature>
<name>A0AA88KIE6_NAELO</name>
<feature type="region of interest" description="Disordered" evidence="3">
    <location>
        <begin position="433"/>
        <end position="464"/>
    </location>
</feature>
<dbReference type="GeneID" id="68100410"/>
<reference evidence="5 6" key="1">
    <citation type="journal article" date="2018" name="BMC Genomics">
        <title>The genome of Naegleria lovaniensis, the basis for a comparative approach to unravel pathogenicity factors of the human pathogenic amoeba N. fowleri.</title>
        <authorList>
            <person name="Liechti N."/>
            <person name="Schurch N."/>
            <person name="Bruggmann R."/>
            <person name="Wittwer M."/>
        </authorList>
    </citation>
    <scope>NUCLEOTIDE SEQUENCE [LARGE SCALE GENOMIC DNA]</scope>
    <source>
        <strain evidence="5 6">ATCC 30569</strain>
    </source>
</reference>
<gene>
    <name evidence="5" type="ORF">C9374_007956</name>
</gene>
<organism evidence="5 6">
    <name type="scientific">Naegleria lovaniensis</name>
    <name type="common">Amoeba</name>
    <dbReference type="NCBI Taxonomy" id="51637"/>
    <lineage>
        <taxon>Eukaryota</taxon>
        <taxon>Discoba</taxon>
        <taxon>Heterolobosea</taxon>
        <taxon>Tetramitia</taxon>
        <taxon>Eutetramitia</taxon>
        <taxon>Vahlkampfiidae</taxon>
        <taxon>Naegleria</taxon>
    </lineage>
</organism>
<dbReference type="PANTHER" id="PTHR24412">
    <property type="entry name" value="KELCH PROTEIN"/>
    <property type="match status" value="1"/>
</dbReference>
<evidence type="ECO:0000256" key="1">
    <source>
        <dbReference type="ARBA" id="ARBA00022441"/>
    </source>
</evidence>
<feature type="compositionally biased region" description="Polar residues" evidence="3">
    <location>
        <begin position="569"/>
        <end position="604"/>
    </location>
</feature>
<dbReference type="InterPro" id="IPR011333">
    <property type="entry name" value="SKP1/BTB/POZ_sf"/>
</dbReference>
<feature type="compositionally biased region" description="Polar residues" evidence="3">
    <location>
        <begin position="611"/>
        <end position="622"/>
    </location>
</feature>
<keyword evidence="6" id="KW-1185">Reference proteome</keyword>
<accession>A0AA88KIE6</accession>
<evidence type="ECO:0000256" key="3">
    <source>
        <dbReference type="SAM" id="MobiDB-lite"/>
    </source>
</evidence>
<comment type="caution">
    <text evidence="5">The sequence shown here is derived from an EMBL/GenBank/DDBJ whole genome shotgun (WGS) entry which is preliminary data.</text>
</comment>
<keyword evidence="1" id="KW-0880">Kelch repeat</keyword>
<feature type="compositionally biased region" description="Polar residues" evidence="3">
    <location>
        <begin position="525"/>
        <end position="535"/>
    </location>
</feature>
<evidence type="ECO:0000313" key="5">
    <source>
        <dbReference type="EMBL" id="KAG2378808.1"/>
    </source>
</evidence>
<dbReference type="Gene3D" id="1.25.40.420">
    <property type="match status" value="1"/>
</dbReference>
<dbReference type="PROSITE" id="PS50097">
    <property type="entry name" value="BTB"/>
    <property type="match status" value="1"/>
</dbReference>
<dbReference type="EMBL" id="PYSW02000031">
    <property type="protein sequence ID" value="KAG2378808.1"/>
    <property type="molecule type" value="Genomic_DNA"/>
</dbReference>
<dbReference type="PANTHER" id="PTHR24412:SF489">
    <property type="entry name" value="RING FINGER DOMAIN AND KELCH REPEAT-CONTAINING PROTEIN DDB_G0271372"/>
    <property type="match status" value="1"/>
</dbReference>
<feature type="domain" description="BTB" evidence="4">
    <location>
        <begin position="46"/>
        <end position="148"/>
    </location>
</feature>
<feature type="region of interest" description="Disordered" evidence="3">
    <location>
        <begin position="498"/>
        <end position="535"/>
    </location>
</feature>
<dbReference type="Proteomes" id="UP000816034">
    <property type="component" value="Unassembled WGS sequence"/>
</dbReference>
<feature type="compositionally biased region" description="Low complexity" evidence="3">
    <location>
        <begin position="500"/>
        <end position="517"/>
    </location>
</feature>
<keyword evidence="2" id="KW-0677">Repeat</keyword>
<sequence length="702" mass="79074">MFKSIKFFHSNVVDDCFDKEQSYPDAIAEVLPLTSDGKCLTSSTTASTTTQASNTRNSSFLVHRMILSSKNQVLRHLFQNTNVTMMTTSTHSSTPVTPRSYHHRDSSTRAKIQLGFSCSAIPISAHHQKECIQSLLSFYYTGKVELNQREHLSSLLLLAHLYFAPEIVLSLVHYLDCTLLKHSKDFTLSDCLNILSLFHTSSEKPCQHTIISSIDPLYENAILNQQQQTLSSDFAVFSKHLVQNNNHYQPFKFTEWTSSTNSSFPSFTEKYGGGQTIWKEHAQNLREKALQFLFSNFSQCATHSEFLNLQFERMQSIILDVAHHAVVVTEQRDMTSQLLQVILNWLNFNYEHRIQQAPQLFSLLQILVEKQQQDSPLNVLKLSSSAAEWPTSTCSNNIEINTPSSIKHLTCSNPIQQHEQQQQPEIYTLHIQSATPPQKSTSHEQTSSEKSITPEIQTTTTRHPFKMSSFLGIDMEETHSTSTPPTSPVVALIASDEYGSSSSSSNASSRNNSTLNSPTHMMSEPYSTTSSTKESMIPTISTSNIMTRAVTTTTTPTITTTTLNHTLAPNLSTHHQPHNNNKYSLTPNFNSSNHPHPSIRTTSPNHHDSDSGGTSTRISRSHSAFVRPHKEQEKGTFGHLKRLATPFKFTFTERDDEKEKSPPKTIFEVEEESLSDWQEVGKIVTVVPVKKVEQVLVKREDK</sequence>
<dbReference type="Gene3D" id="3.30.710.10">
    <property type="entry name" value="Potassium Channel Kv1.1, Chain A"/>
    <property type="match status" value="1"/>
</dbReference>
<feature type="region of interest" description="Disordered" evidence="3">
    <location>
        <begin position="569"/>
        <end position="639"/>
    </location>
</feature>
<dbReference type="Pfam" id="PF07707">
    <property type="entry name" value="BACK"/>
    <property type="match status" value="1"/>
</dbReference>
<dbReference type="RefSeq" id="XP_044546070.1">
    <property type="nucleotide sequence ID" value="XM_044697978.1"/>
</dbReference>
<dbReference type="InterPro" id="IPR011705">
    <property type="entry name" value="BACK"/>
</dbReference>
<evidence type="ECO:0000259" key="4">
    <source>
        <dbReference type="PROSITE" id="PS50097"/>
    </source>
</evidence>
<evidence type="ECO:0000256" key="2">
    <source>
        <dbReference type="ARBA" id="ARBA00022737"/>
    </source>
</evidence>
<evidence type="ECO:0000313" key="6">
    <source>
        <dbReference type="Proteomes" id="UP000816034"/>
    </source>
</evidence>
<dbReference type="InterPro" id="IPR000210">
    <property type="entry name" value="BTB/POZ_dom"/>
</dbReference>
<protein>
    <recommendedName>
        <fullName evidence="4">BTB domain-containing protein</fullName>
    </recommendedName>
</protein>
<dbReference type="SUPFAM" id="SSF54695">
    <property type="entry name" value="POZ domain"/>
    <property type="match status" value="1"/>
</dbReference>
<proteinExistence type="predicted"/>
<dbReference type="AlphaFoldDB" id="A0AA88KIE6"/>